<reference evidence="11 12" key="1">
    <citation type="journal article" date="2009" name="Environ. Microbiol.">
        <title>Genome sequence of Desulfobacterium autotrophicum HRM2, a marine sulfate reducer oxidizing organic carbon completely to carbon dioxide.</title>
        <authorList>
            <person name="Strittmatter A.W."/>
            <person name="Liesegang H."/>
            <person name="Rabus R."/>
            <person name="Decker I."/>
            <person name="Amann J."/>
            <person name="Andres S."/>
            <person name="Henne A."/>
            <person name="Fricke W.F."/>
            <person name="Martinez-Arias R."/>
            <person name="Bartels D."/>
            <person name="Goesmann A."/>
            <person name="Krause L."/>
            <person name="Puehler A."/>
            <person name="Klenk H.P."/>
            <person name="Richter M."/>
            <person name="Schuler M."/>
            <person name="Gloeckner F.O."/>
            <person name="Meyerdierks A."/>
            <person name="Gottschalk G."/>
            <person name="Amann R."/>
        </authorList>
    </citation>
    <scope>NUCLEOTIDE SEQUENCE [LARGE SCALE GENOMIC DNA]</scope>
    <source>
        <strain evidence="12">ATCC 43914 / DSM 3382 / HRM2</strain>
    </source>
</reference>
<dbReference type="InterPro" id="IPR010095">
    <property type="entry name" value="Cas12f1-like_TNB"/>
</dbReference>
<dbReference type="NCBIfam" id="NF040570">
    <property type="entry name" value="guided_TnpB"/>
    <property type="match status" value="1"/>
</dbReference>
<keyword evidence="6" id="KW-0233">DNA recombination</keyword>
<dbReference type="Pfam" id="PF07282">
    <property type="entry name" value="Cas12f1-like_TNB"/>
    <property type="match status" value="1"/>
</dbReference>
<dbReference type="STRING" id="177437.HRM2_39640"/>
<feature type="domain" description="Cas12f1-like TNB" evidence="9">
    <location>
        <begin position="334"/>
        <end position="400"/>
    </location>
</feature>
<dbReference type="Pfam" id="PF01385">
    <property type="entry name" value="OrfB_IS605"/>
    <property type="match status" value="1"/>
</dbReference>
<dbReference type="OrthoDB" id="5321019at2"/>
<protein>
    <submittedName>
        <fullName evidence="11">Transposase (IS605 family protein)</fullName>
    </submittedName>
</protein>
<keyword evidence="4" id="KW-0862">Zinc</keyword>
<dbReference type="GO" id="GO:0003677">
    <property type="term" value="F:DNA binding"/>
    <property type="evidence" value="ECO:0007669"/>
    <property type="project" value="UniProtKB-KW"/>
</dbReference>
<dbReference type="AlphaFoldDB" id="C0QBM0"/>
<evidence type="ECO:0000259" key="8">
    <source>
        <dbReference type="Pfam" id="PF01385"/>
    </source>
</evidence>
<dbReference type="GO" id="GO:0006310">
    <property type="term" value="P:DNA recombination"/>
    <property type="evidence" value="ECO:0007669"/>
    <property type="project" value="UniProtKB-KW"/>
</dbReference>
<evidence type="ECO:0000256" key="4">
    <source>
        <dbReference type="ARBA" id="ARBA00022833"/>
    </source>
</evidence>
<dbReference type="GO" id="GO:0032196">
    <property type="term" value="P:transposition"/>
    <property type="evidence" value="ECO:0007669"/>
    <property type="project" value="UniProtKB-KW"/>
</dbReference>
<evidence type="ECO:0000259" key="9">
    <source>
        <dbReference type="Pfam" id="PF07282"/>
    </source>
</evidence>
<gene>
    <name evidence="11" type="ordered locus">HRM2_39640</name>
</gene>
<keyword evidence="5" id="KW-0238">DNA-binding</keyword>
<evidence type="ECO:0000256" key="7">
    <source>
        <dbReference type="SAM" id="MobiDB-lite"/>
    </source>
</evidence>
<feature type="domain" description="Probable transposase IS891/IS1136/IS1341" evidence="8">
    <location>
        <begin position="204"/>
        <end position="307"/>
    </location>
</feature>
<evidence type="ECO:0000259" key="10">
    <source>
        <dbReference type="Pfam" id="PF12323"/>
    </source>
</evidence>
<dbReference type="HOGENOM" id="CLU_032903_0_4_7"/>
<keyword evidence="12" id="KW-1185">Reference proteome</keyword>
<dbReference type="GO" id="GO:0046872">
    <property type="term" value="F:metal ion binding"/>
    <property type="evidence" value="ECO:0007669"/>
    <property type="project" value="UniProtKB-KW"/>
</dbReference>
<sequence>MLMGIKLQAHPTKDQKIILSQWMGNARFIWNAKCQDNKYLTNFARKYLPVNTYAPIDQKYSLYKDKELSPWLFNCPSQILRNSAANWYDTYQHFLKGLCGKPRIKNKRDGGSIHLTKELFRFEKCEDGVTRLFIGSKRNNIGYLSIKTHRKFKEPKSIYIKKQNGRYAVSLVFNDGIDESGLNDQKEALKILSQCSQEDLERMTIGIDRGVVRPVQAGKECFDFTPEQKRKKKGKEKYLKRLNRQLSKQKKGSRRRNRTKNKIARAHEKIANIRKDFCHQTSRKLIDKPAIKVYVFEDLRTKNMTKSAKGTIENPGKSVNAKAGLNKAILDKGWHMIEAFTKYKAYRAGKVTFKIPAAYTSQECAACDHIHSDNRRSQELFLCLNCGNTDNADNNAQKVIKKRAIKLILDSGTELSKRGVLLGIGCGAKGKTHKPKGICAHGCETSKKKELGRAA</sequence>
<dbReference type="EMBL" id="CP001087">
    <property type="protein sequence ID" value="ACN17022.1"/>
    <property type="molecule type" value="Genomic_DNA"/>
</dbReference>
<keyword evidence="2" id="KW-0815">Transposition</keyword>
<dbReference type="KEGG" id="dat:HRM2_39640"/>
<dbReference type="Pfam" id="PF12323">
    <property type="entry name" value="HTH_OrfB_IS605"/>
    <property type="match status" value="1"/>
</dbReference>
<proteinExistence type="inferred from homology"/>
<accession>C0QBM0</accession>
<evidence type="ECO:0000313" key="11">
    <source>
        <dbReference type="EMBL" id="ACN17022.1"/>
    </source>
</evidence>
<evidence type="ECO:0000256" key="5">
    <source>
        <dbReference type="ARBA" id="ARBA00023125"/>
    </source>
</evidence>
<keyword evidence="3" id="KW-0479">Metal-binding</keyword>
<evidence type="ECO:0000313" key="12">
    <source>
        <dbReference type="Proteomes" id="UP000000442"/>
    </source>
</evidence>
<evidence type="ECO:0000256" key="1">
    <source>
        <dbReference type="ARBA" id="ARBA00008761"/>
    </source>
</evidence>
<comment type="similarity">
    <text evidence="1">In the C-terminal section; belongs to the transposase 35 family.</text>
</comment>
<feature type="region of interest" description="Disordered" evidence="7">
    <location>
        <begin position="241"/>
        <end position="261"/>
    </location>
</feature>
<name>C0QBM0_DESAH</name>
<evidence type="ECO:0000256" key="6">
    <source>
        <dbReference type="ARBA" id="ARBA00023172"/>
    </source>
</evidence>
<dbReference type="Proteomes" id="UP000000442">
    <property type="component" value="Chromosome"/>
</dbReference>
<dbReference type="InterPro" id="IPR021027">
    <property type="entry name" value="Transposase_put_HTH"/>
</dbReference>
<organism evidence="11 12">
    <name type="scientific">Desulforapulum autotrophicum (strain ATCC 43914 / DSM 3382 / VKM B-1955 / HRM2)</name>
    <name type="common">Desulfobacterium autotrophicum</name>
    <dbReference type="NCBI Taxonomy" id="177437"/>
    <lineage>
        <taxon>Bacteria</taxon>
        <taxon>Pseudomonadati</taxon>
        <taxon>Thermodesulfobacteriota</taxon>
        <taxon>Desulfobacteria</taxon>
        <taxon>Desulfobacterales</taxon>
        <taxon>Desulfobacteraceae</taxon>
        <taxon>Desulforapulum</taxon>
    </lineage>
</organism>
<evidence type="ECO:0000256" key="2">
    <source>
        <dbReference type="ARBA" id="ARBA00022578"/>
    </source>
</evidence>
<dbReference type="eggNOG" id="COG0675">
    <property type="taxonomic scope" value="Bacteria"/>
</dbReference>
<evidence type="ECO:0000256" key="3">
    <source>
        <dbReference type="ARBA" id="ARBA00022723"/>
    </source>
</evidence>
<feature type="domain" description="Transposase putative helix-turn-helix" evidence="10">
    <location>
        <begin position="1"/>
        <end position="31"/>
    </location>
</feature>
<dbReference type="InterPro" id="IPR001959">
    <property type="entry name" value="Transposase"/>
</dbReference>